<dbReference type="InterPro" id="IPR012337">
    <property type="entry name" value="RNaseH-like_sf"/>
</dbReference>
<dbReference type="Proteomes" id="UP001596620">
    <property type="component" value="Unassembled WGS sequence"/>
</dbReference>
<keyword evidence="13 14" id="KW-0460">Magnesium</keyword>
<evidence type="ECO:0000256" key="2">
    <source>
        <dbReference type="ARBA" id="ARBA00001946"/>
    </source>
</evidence>
<dbReference type="SUPFAM" id="SSF53098">
    <property type="entry name" value="Ribonuclease H-like"/>
    <property type="match status" value="1"/>
</dbReference>
<evidence type="ECO:0000256" key="3">
    <source>
        <dbReference type="ARBA" id="ARBA00004065"/>
    </source>
</evidence>
<name>A0ABW2USW1_9BACI</name>
<comment type="caution">
    <text evidence="17">The sequence shown here is derived from an EMBL/GenBank/DDBJ whole genome shotgun (WGS) entry which is preliminary data.</text>
</comment>
<organism evidence="17 18">
    <name type="scientific">Lentibacillus kimchii</name>
    <dbReference type="NCBI Taxonomy" id="1542911"/>
    <lineage>
        <taxon>Bacteria</taxon>
        <taxon>Bacillati</taxon>
        <taxon>Bacillota</taxon>
        <taxon>Bacilli</taxon>
        <taxon>Bacillales</taxon>
        <taxon>Bacillaceae</taxon>
        <taxon>Lentibacillus</taxon>
    </lineage>
</organism>
<dbReference type="InterPro" id="IPR036397">
    <property type="entry name" value="RNaseH_sf"/>
</dbReference>
<keyword evidence="11 14" id="KW-0255">Endonuclease</keyword>
<evidence type="ECO:0000256" key="12">
    <source>
        <dbReference type="ARBA" id="ARBA00022801"/>
    </source>
</evidence>
<dbReference type="Pfam" id="PF11858">
    <property type="entry name" value="DUF3378"/>
    <property type="match status" value="1"/>
</dbReference>
<evidence type="ECO:0000256" key="7">
    <source>
        <dbReference type="ARBA" id="ARBA00021407"/>
    </source>
</evidence>
<evidence type="ECO:0000259" key="16">
    <source>
        <dbReference type="PROSITE" id="PS51975"/>
    </source>
</evidence>
<comment type="catalytic activity">
    <reaction evidence="1 14 15">
        <text>Endonucleolytic cleavage to 5'-phosphomonoester.</text>
        <dbReference type="EC" id="3.1.26.4"/>
    </reaction>
</comment>
<dbReference type="PIRSF" id="PIRSF037748">
    <property type="entry name" value="RnhC"/>
    <property type="match status" value="1"/>
</dbReference>
<evidence type="ECO:0000256" key="4">
    <source>
        <dbReference type="ARBA" id="ARBA00004496"/>
    </source>
</evidence>
<comment type="cofactor">
    <cofactor evidence="14 15">
        <name>Mn(2+)</name>
        <dbReference type="ChEBI" id="CHEBI:29035"/>
    </cofactor>
    <cofactor evidence="14 15">
        <name>Mg(2+)</name>
        <dbReference type="ChEBI" id="CHEBI:18420"/>
    </cofactor>
    <text evidence="14 15">Manganese or magnesium. Binds 1 divalent metal ion per monomer in the absence of substrate. May bind a second metal ion after substrate binding.</text>
</comment>
<evidence type="ECO:0000313" key="18">
    <source>
        <dbReference type="Proteomes" id="UP001596620"/>
    </source>
</evidence>
<proteinExistence type="inferred from homology"/>
<evidence type="ECO:0000256" key="15">
    <source>
        <dbReference type="PROSITE-ProRule" id="PRU01319"/>
    </source>
</evidence>
<dbReference type="CDD" id="cd14796">
    <property type="entry name" value="RNAse_HIII_N"/>
    <property type="match status" value="1"/>
</dbReference>
<feature type="binding site" evidence="14 15">
    <location>
        <position position="204"/>
    </location>
    <ligand>
        <name>a divalent metal cation</name>
        <dbReference type="ChEBI" id="CHEBI:60240"/>
    </ligand>
</feature>
<keyword evidence="9 14" id="KW-0540">Nuclease</keyword>
<dbReference type="EMBL" id="JBHTGR010000012">
    <property type="protein sequence ID" value="MFC7746974.1"/>
    <property type="molecule type" value="Genomic_DNA"/>
</dbReference>
<dbReference type="InterPro" id="IPR024567">
    <property type="entry name" value="RNase_HII/HIII_dom"/>
</dbReference>
<evidence type="ECO:0000256" key="6">
    <source>
        <dbReference type="ARBA" id="ARBA00012180"/>
    </source>
</evidence>
<keyword evidence="10 14" id="KW-0479">Metal-binding</keyword>
<evidence type="ECO:0000256" key="8">
    <source>
        <dbReference type="ARBA" id="ARBA00022490"/>
    </source>
</evidence>
<evidence type="ECO:0000256" key="9">
    <source>
        <dbReference type="ARBA" id="ARBA00022722"/>
    </source>
</evidence>
<dbReference type="InterPro" id="IPR024568">
    <property type="entry name" value="RNase_HIII_N"/>
</dbReference>
<evidence type="ECO:0000256" key="1">
    <source>
        <dbReference type="ARBA" id="ARBA00000077"/>
    </source>
</evidence>
<dbReference type="PANTHER" id="PTHR10954">
    <property type="entry name" value="RIBONUCLEASE H2 SUBUNIT A"/>
    <property type="match status" value="1"/>
</dbReference>
<comment type="subcellular location">
    <subcellularLocation>
        <location evidence="4 14">Cytoplasm</location>
    </subcellularLocation>
</comment>
<dbReference type="Gene3D" id="3.30.310.10">
    <property type="entry name" value="TATA-Binding Protein"/>
    <property type="match status" value="1"/>
</dbReference>
<dbReference type="CDD" id="cd06590">
    <property type="entry name" value="RNase_HII_bacteria_HIII_like"/>
    <property type="match status" value="1"/>
</dbReference>
<dbReference type="PANTHER" id="PTHR10954:SF23">
    <property type="entry name" value="RIBONUCLEASE"/>
    <property type="match status" value="1"/>
</dbReference>
<gene>
    <name evidence="14 17" type="primary">rnhC</name>
    <name evidence="17" type="ORF">ACFQU8_06950</name>
</gene>
<dbReference type="InterPro" id="IPR012295">
    <property type="entry name" value="TBP_dom_sf"/>
</dbReference>
<sequence>MSQTVHKLPETTLSKMRAYYTHNLESAPNGALFRAKTSNAVITAYKSGKVLFQGKSPAAEAEKWINSEEKQAAPEKAFPETAAAPPESLLSGSHIGSDEAGTGDYFGPITTAAVFVTKEQMPLLKELGVKDSKNLADSTIRHIAKDIVALDMPYSILTLHNPKYNQLRNQGWTQGKMKAILHHQATCNVLDKIDSAETEGILIDQFCKPDVYKRHIASESKRVPQDTYFMTKAESHSIAVAAASILARTSFLQKMDQLAKQAGMTLPKGAAGKVDQAAARLIQAKGKNYLDTCAKTHFANTSKAFKRL</sequence>
<comment type="function">
    <text evidence="3 14">Endonuclease that specifically degrades the RNA of RNA-DNA hybrids.</text>
</comment>
<evidence type="ECO:0000256" key="11">
    <source>
        <dbReference type="ARBA" id="ARBA00022759"/>
    </source>
</evidence>
<dbReference type="InterPro" id="IPR004641">
    <property type="entry name" value="RNase_HIII"/>
</dbReference>
<dbReference type="EC" id="3.1.26.4" evidence="6 14"/>
<evidence type="ECO:0000256" key="10">
    <source>
        <dbReference type="ARBA" id="ARBA00022723"/>
    </source>
</evidence>
<feature type="binding site" evidence="14 15">
    <location>
        <position position="99"/>
    </location>
    <ligand>
        <name>a divalent metal cation</name>
        <dbReference type="ChEBI" id="CHEBI:60240"/>
    </ligand>
</feature>
<keyword evidence="18" id="KW-1185">Reference proteome</keyword>
<feature type="domain" description="RNase H type-2" evidence="16">
    <location>
        <begin position="92"/>
        <end position="308"/>
    </location>
</feature>
<dbReference type="Gene3D" id="3.30.420.10">
    <property type="entry name" value="Ribonuclease H-like superfamily/Ribonuclease H"/>
    <property type="match status" value="1"/>
</dbReference>
<dbReference type="Pfam" id="PF01351">
    <property type="entry name" value="RNase_HII"/>
    <property type="match status" value="1"/>
</dbReference>
<comment type="cofactor">
    <cofactor evidence="2">
        <name>Mg(2+)</name>
        <dbReference type="ChEBI" id="CHEBI:18420"/>
    </cofactor>
</comment>
<evidence type="ECO:0000256" key="5">
    <source>
        <dbReference type="ARBA" id="ARBA00008378"/>
    </source>
</evidence>
<reference evidence="18" key="1">
    <citation type="journal article" date="2019" name="Int. J. Syst. Evol. Microbiol.">
        <title>The Global Catalogue of Microorganisms (GCM) 10K type strain sequencing project: providing services to taxonomists for standard genome sequencing and annotation.</title>
        <authorList>
            <consortium name="The Broad Institute Genomics Platform"/>
            <consortium name="The Broad Institute Genome Sequencing Center for Infectious Disease"/>
            <person name="Wu L."/>
            <person name="Ma J."/>
        </authorList>
    </citation>
    <scope>NUCLEOTIDE SEQUENCE [LARGE SCALE GENOMIC DNA]</scope>
    <source>
        <strain evidence="18">JCM 30234</strain>
    </source>
</reference>
<evidence type="ECO:0000313" key="17">
    <source>
        <dbReference type="EMBL" id="MFC7746974.1"/>
    </source>
</evidence>
<protein>
    <recommendedName>
        <fullName evidence="7 14">Ribonuclease HIII</fullName>
        <shortName evidence="14">RNase HIII</shortName>
        <ecNumber evidence="6 14">3.1.26.4</ecNumber>
    </recommendedName>
</protein>
<keyword evidence="8 14" id="KW-0963">Cytoplasm</keyword>
<evidence type="ECO:0000256" key="14">
    <source>
        <dbReference type="HAMAP-Rule" id="MF_00053"/>
    </source>
</evidence>
<accession>A0ABW2USW1</accession>
<keyword evidence="12 14" id="KW-0378">Hydrolase</keyword>
<evidence type="ECO:0000256" key="13">
    <source>
        <dbReference type="ARBA" id="ARBA00022842"/>
    </source>
</evidence>
<comment type="similarity">
    <text evidence="5 14">Belongs to the RNase HII family. RnhC subfamily.</text>
</comment>
<dbReference type="InterPro" id="IPR001352">
    <property type="entry name" value="RNase_HII/HIII"/>
</dbReference>
<feature type="binding site" evidence="14 15">
    <location>
        <position position="98"/>
    </location>
    <ligand>
        <name>a divalent metal cation</name>
        <dbReference type="ChEBI" id="CHEBI:60240"/>
    </ligand>
</feature>
<dbReference type="NCBIfam" id="TIGR00716">
    <property type="entry name" value="rnhC"/>
    <property type="match status" value="1"/>
</dbReference>
<dbReference type="RefSeq" id="WP_382358493.1">
    <property type="nucleotide sequence ID" value="NZ_JBHTGR010000012.1"/>
</dbReference>
<dbReference type="HAMAP" id="MF_00053">
    <property type="entry name" value="RNase_HIII"/>
    <property type="match status" value="1"/>
</dbReference>
<dbReference type="PROSITE" id="PS51975">
    <property type="entry name" value="RNASE_H_2"/>
    <property type="match status" value="1"/>
</dbReference>